<reference evidence="3 4" key="1">
    <citation type="submission" date="2019-09" db="EMBL/GenBank/DDBJ databases">
        <authorList>
            <person name="Brejova B."/>
        </authorList>
    </citation>
    <scope>NUCLEOTIDE SEQUENCE [LARGE SCALE GENOMIC DNA]</scope>
</reference>
<feature type="compositionally biased region" description="Polar residues" evidence="1">
    <location>
        <begin position="66"/>
        <end position="76"/>
    </location>
</feature>
<name>A0A5E8BQ20_9ASCO</name>
<organism evidence="3 4">
    <name type="scientific">Magnusiomyces paraingens</name>
    <dbReference type="NCBI Taxonomy" id="2606893"/>
    <lineage>
        <taxon>Eukaryota</taxon>
        <taxon>Fungi</taxon>
        <taxon>Dikarya</taxon>
        <taxon>Ascomycota</taxon>
        <taxon>Saccharomycotina</taxon>
        <taxon>Dipodascomycetes</taxon>
        <taxon>Dipodascales</taxon>
        <taxon>Dipodascaceae</taxon>
        <taxon>Magnusiomyces</taxon>
    </lineage>
</organism>
<feature type="region of interest" description="Disordered" evidence="1">
    <location>
        <begin position="57"/>
        <end position="88"/>
    </location>
</feature>
<feature type="transmembrane region" description="Helical" evidence="2">
    <location>
        <begin position="20"/>
        <end position="41"/>
    </location>
</feature>
<dbReference type="Proteomes" id="UP000398389">
    <property type="component" value="Unassembled WGS sequence"/>
</dbReference>
<feature type="compositionally biased region" description="Polar residues" evidence="1">
    <location>
        <begin position="170"/>
        <end position="179"/>
    </location>
</feature>
<feature type="region of interest" description="Disordered" evidence="1">
    <location>
        <begin position="208"/>
        <end position="236"/>
    </location>
</feature>
<evidence type="ECO:0000313" key="3">
    <source>
        <dbReference type="EMBL" id="VVT50863.1"/>
    </source>
</evidence>
<keyword evidence="4" id="KW-1185">Reference proteome</keyword>
<protein>
    <submittedName>
        <fullName evidence="3">Uncharacterized protein</fullName>
    </submittedName>
</protein>
<proteinExistence type="predicted"/>
<evidence type="ECO:0000256" key="2">
    <source>
        <dbReference type="SAM" id="Phobius"/>
    </source>
</evidence>
<keyword evidence="2" id="KW-1133">Transmembrane helix</keyword>
<dbReference type="AlphaFoldDB" id="A0A5E8BQ20"/>
<accession>A0A5E8BQ20</accession>
<evidence type="ECO:0000256" key="1">
    <source>
        <dbReference type="SAM" id="MobiDB-lite"/>
    </source>
</evidence>
<sequence length="236" mass="25701">MPEQSVPSYDEGRKAFPVYFFLFMCVLFLGLVLFLPVINGVGSYKIAAPPRISKIKSRSNNEKAFGSSSSAKNQTSAGATARRRGAGGPYMIPGGEPVAYAAPSYTPYEDSTPVPDSVQASTSSSAALRARVTSAAKNAAKRASVHAPELRFTSAPIASKSRPTSIVGPSPNTRRSFNANIDPDFDIDAFIEQEEKQDEEDRLRDAADMLREQARETEMDRDTMRKLTEQRLEGLA</sequence>
<dbReference type="EMBL" id="CABVLU010000002">
    <property type="protein sequence ID" value="VVT50863.1"/>
    <property type="molecule type" value="Genomic_DNA"/>
</dbReference>
<dbReference type="RefSeq" id="XP_031853514.1">
    <property type="nucleotide sequence ID" value="XM_031997623.1"/>
</dbReference>
<dbReference type="GeneID" id="43581723"/>
<gene>
    <name evidence="3" type="ORF">SAPINGB_P002905</name>
</gene>
<evidence type="ECO:0000313" key="4">
    <source>
        <dbReference type="Proteomes" id="UP000398389"/>
    </source>
</evidence>
<keyword evidence="2" id="KW-0472">Membrane</keyword>
<keyword evidence="2" id="KW-0812">Transmembrane</keyword>
<feature type="region of interest" description="Disordered" evidence="1">
    <location>
        <begin position="160"/>
        <end position="181"/>
    </location>
</feature>